<evidence type="ECO:0000313" key="3">
    <source>
        <dbReference type="EMBL" id="MDK9867129.1"/>
    </source>
</evidence>
<evidence type="ECO:0000256" key="1">
    <source>
        <dbReference type="SAM" id="MobiDB-lite"/>
    </source>
</evidence>
<dbReference type="Proteomes" id="UP001174037">
    <property type="component" value="Unassembled WGS sequence"/>
</dbReference>
<reference evidence="3" key="2">
    <citation type="submission" date="2023-03" db="EMBL/GenBank/DDBJ databases">
        <authorList>
            <person name="Vazquez L."/>
            <person name="Rodriguez J."/>
            <person name="Mayo B."/>
            <person name="Florez A.B."/>
        </authorList>
    </citation>
    <scope>NUCLEOTIDE SEQUENCE</scope>
    <source>
        <strain evidence="3">5A3I</strain>
    </source>
</reference>
<evidence type="ECO:0008006" key="5">
    <source>
        <dbReference type="Google" id="ProtNLM"/>
    </source>
</evidence>
<evidence type="ECO:0000313" key="4">
    <source>
        <dbReference type="Proteomes" id="UP001174037"/>
    </source>
</evidence>
<sequence>MGTFKYYLNKFKWIIIASFVSIIIIIVAATLIVKNHKVDVEDDVKVDFSGYNKSGSAEITDDSYEKVINQLSVRALKQANFKNKEVIEMIEDNNGEEIEEEDLNYEEQQQARQAAQIMDNVDFDIHNENDLKNGDKVKVKLDIEKGISKDYKLKAKEFTKEFKVKGLKEPKNLKAKDLFEGLKPTFSGLNGSGALNLISKDGPKAMKDLPLSNYEFTVPNNGDLNNGDELELKIPQSLVDDINKSGSNTFSGSKSYKVKVQGLKDISKLDNITETLERNNKLIKKAYDSDKYIKYNTENLANYYKVQYGTSGYSGFSDENEEKQSEKVSPVSEIEPTDITLATAIKVTKTGEYSDPDVKYSYEGYENYKLEDNRLVKDDTTEEISMPSSEEKLDELNNELDSDDFKKIQ</sequence>
<comment type="caution">
    <text evidence="3">The sequence shown here is derived from an EMBL/GenBank/DDBJ whole genome shotgun (WGS) entry which is preliminary data.</text>
</comment>
<protein>
    <recommendedName>
        <fullName evidence="5">Peptidylprolyl isomerase</fullName>
    </recommendedName>
</protein>
<proteinExistence type="predicted"/>
<evidence type="ECO:0000256" key="2">
    <source>
        <dbReference type="SAM" id="Phobius"/>
    </source>
</evidence>
<accession>A0AAW7AJP3</accession>
<keyword evidence="2" id="KW-0812">Transmembrane</keyword>
<feature type="region of interest" description="Disordered" evidence="1">
    <location>
        <begin position="373"/>
        <end position="409"/>
    </location>
</feature>
<gene>
    <name evidence="3" type="ORF">P1A27_14455</name>
</gene>
<reference evidence="3" key="1">
    <citation type="journal article" date="2023" name="Int. J. Mol. Sci.">
        <title>Antibiotic Resistance/Susceptibility Profiles of Staphylococcus equorum Strains from Cheese, and Genome Analysis for Antibiotic Resistance Genes.</title>
        <authorList>
            <person name="Vazquez L."/>
            <person name="Srednik M.E."/>
            <person name="Rodriguez J."/>
            <person name="Florez A.B."/>
            <person name="Mayo B."/>
        </authorList>
    </citation>
    <scope>NUCLEOTIDE SEQUENCE</scope>
    <source>
        <strain evidence="3">5A3I</strain>
    </source>
</reference>
<dbReference type="RefSeq" id="WP_261698043.1">
    <property type="nucleotide sequence ID" value="NZ_CP133230.1"/>
</dbReference>
<keyword evidence="2" id="KW-0472">Membrane</keyword>
<organism evidence="3 4">
    <name type="scientific">Staphylococcus equorum</name>
    <dbReference type="NCBI Taxonomy" id="246432"/>
    <lineage>
        <taxon>Bacteria</taxon>
        <taxon>Bacillati</taxon>
        <taxon>Bacillota</taxon>
        <taxon>Bacilli</taxon>
        <taxon>Bacillales</taxon>
        <taxon>Staphylococcaceae</taxon>
        <taxon>Staphylococcus</taxon>
    </lineage>
</organism>
<dbReference type="AlphaFoldDB" id="A0AAW7AJP3"/>
<feature type="transmembrane region" description="Helical" evidence="2">
    <location>
        <begin position="12"/>
        <end position="33"/>
    </location>
</feature>
<name>A0AAW7AJP3_9STAP</name>
<dbReference type="EMBL" id="JARGCK010000025">
    <property type="protein sequence ID" value="MDK9867129.1"/>
    <property type="molecule type" value="Genomic_DNA"/>
</dbReference>
<keyword evidence="2" id="KW-1133">Transmembrane helix</keyword>